<organism evidence="1 2">
    <name type="scientific">Candidatus Roizmanbacteria bacterium CG_4_10_14_0_8_um_filter_39_9</name>
    <dbReference type="NCBI Taxonomy" id="1974829"/>
    <lineage>
        <taxon>Bacteria</taxon>
        <taxon>Candidatus Roizmaniibacteriota</taxon>
    </lineage>
</organism>
<protein>
    <submittedName>
        <fullName evidence="1">Uncharacterized protein</fullName>
    </submittedName>
</protein>
<gene>
    <name evidence="1" type="ORF">COY90_03475</name>
</gene>
<evidence type="ECO:0000313" key="1">
    <source>
        <dbReference type="EMBL" id="PIY68900.1"/>
    </source>
</evidence>
<name>A0A2M7QDE6_9BACT</name>
<comment type="caution">
    <text evidence="1">The sequence shown here is derived from an EMBL/GenBank/DDBJ whole genome shotgun (WGS) entry which is preliminary data.</text>
</comment>
<accession>A0A2M7QDE6</accession>
<reference evidence="2" key="1">
    <citation type="submission" date="2017-09" db="EMBL/GenBank/DDBJ databases">
        <title>Depth-based differentiation of microbial function through sediment-hosted aquifers and enrichment of novel symbionts in the deep terrestrial subsurface.</title>
        <authorList>
            <person name="Probst A.J."/>
            <person name="Ladd B."/>
            <person name="Jarett J.K."/>
            <person name="Geller-Mcgrath D.E."/>
            <person name="Sieber C.M.K."/>
            <person name="Emerson J.B."/>
            <person name="Anantharaman K."/>
            <person name="Thomas B.C."/>
            <person name="Malmstrom R."/>
            <person name="Stieglmeier M."/>
            <person name="Klingl A."/>
            <person name="Woyke T."/>
            <person name="Ryan C.M."/>
            <person name="Banfield J.F."/>
        </authorList>
    </citation>
    <scope>NUCLEOTIDE SEQUENCE [LARGE SCALE GENOMIC DNA]</scope>
</reference>
<dbReference type="EMBL" id="PFLF01000074">
    <property type="protein sequence ID" value="PIY68900.1"/>
    <property type="molecule type" value="Genomic_DNA"/>
</dbReference>
<evidence type="ECO:0000313" key="2">
    <source>
        <dbReference type="Proteomes" id="UP000230108"/>
    </source>
</evidence>
<sequence length="783" mass="86519">MATTGHPENRGRKMSIKWQYIIPALIFLVALTAGCSPTPAVLPSTLDPVNVPPSSSPIYSNQPDVKASFTNNSATNGSRKTNVVVRTDCVDAGGGPCADHVASSFTKQTREQRENGITPFDVKVSRNGEDGLLTVTVTSVECDAKDTTVCSPPQQEPFTFQVAFDTVPPVVSITPNTPPGLLTGSVIDSSPIASAQFGMVGSQNKTPISVGPDGALTVPYVPPVGGYIPEVSATDAAGNSATVQSDLKIYNFNAGLQIHSMQMNGKDVDLGALSQQWGGTIKDGDVLVAAALPEGIDSSTAALQFEQKNWRSFGFKTTLRDCTRLGNSQAYDVAFSCTPSSTSKNTMMMKFTYTDQYGYSADFYYPAETNFAVGTRPMNLPETIQYLFEYALGIMAALGAAGGLGALAVGSHQYRRTREGVIQQALAGDAQGAIKTVKETKFLQRRLKDKLTAEINANIEEQKRLIKVEEAHGLVNELLVFPGIQLEVWKQIQKIPHDSILNAIVQLSKLLRLDISTHYLDDDKQQGKPDSELLFGSFSNALNRWLELYISTPSKSSSNWDEMQKVWGDEKQEIMETLSALYDMETSWKYHELWARIKKADLSRARRLHTTVIAFAHNKELLIKNGKLQQKVFNELIERNMEITSIAEVILIISTLGFKEVMGFISQIRDQKMREQAYRFVAEQNNLLELINGEKGGISLYGSSEQERVVFGELLQRRYVRGDMESPDQLRKALIIYHLRCGTLEANRTKLFILFNPPAQVVQFRQDDIDEVVKEIKQAELII</sequence>
<dbReference type="AlphaFoldDB" id="A0A2M7QDE6"/>
<proteinExistence type="predicted"/>
<dbReference type="Proteomes" id="UP000230108">
    <property type="component" value="Unassembled WGS sequence"/>
</dbReference>